<dbReference type="Gene3D" id="3.30.470.20">
    <property type="entry name" value="ATP-grasp fold, B domain"/>
    <property type="match status" value="1"/>
</dbReference>
<dbReference type="AlphaFoldDB" id="A0A845DXL1"/>
<feature type="non-terminal residue" evidence="2">
    <location>
        <position position="1"/>
    </location>
</feature>
<dbReference type="Pfam" id="PF02955">
    <property type="entry name" value="GSH-S_ATP"/>
    <property type="match status" value="1"/>
</dbReference>
<dbReference type="PANTHER" id="PTHR21621:SF4">
    <property type="entry name" value="GLUTATHIONE SYNTHETASE"/>
    <property type="match status" value="1"/>
</dbReference>
<sequence length="115" mass="12582">EIKDGDTRILLVDGEPVPYGLARIPSAGETRGNLAAGGRGVTRELTQRDHWLIEQVQPMIREKGLLFVGLDVIGDYITEINVTSPTCVREIDDQRGTNVAGLLLDAIERRLTAMA</sequence>
<name>A0A845DXL1_9BACI</name>
<accession>A0A845DXL1</accession>
<dbReference type="GO" id="GO:0005737">
    <property type="term" value="C:cytoplasm"/>
    <property type="evidence" value="ECO:0007669"/>
    <property type="project" value="TreeGrafter"/>
</dbReference>
<dbReference type="Proteomes" id="UP000460949">
    <property type="component" value="Unassembled WGS sequence"/>
</dbReference>
<protein>
    <submittedName>
        <fullName evidence="2">Glutathione synthase</fullName>
    </submittedName>
</protein>
<feature type="domain" description="Prokaryotic glutathione synthetase ATP-binding" evidence="1">
    <location>
        <begin position="1"/>
        <end position="95"/>
    </location>
</feature>
<dbReference type="PANTHER" id="PTHR21621">
    <property type="entry name" value="RIBOSOMAL PROTEIN S6 MODIFICATION PROTEIN"/>
    <property type="match status" value="1"/>
</dbReference>
<evidence type="ECO:0000313" key="3">
    <source>
        <dbReference type="Proteomes" id="UP000460949"/>
    </source>
</evidence>
<organism evidence="2 3">
    <name type="scientific">Halobacillus litoralis</name>
    <dbReference type="NCBI Taxonomy" id="45668"/>
    <lineage>
        <taxon>Bacteria</taxon>
        <taxon>Bacillati</taxon>
        <taxon>Bacillota</taxon>
        <taxon>Bacilli</taxon>
        <taxon>Bacillales</taxon>
        <taxon>Bacillaceae</taxon>
        <taxon>Halobacillus</taxon>
    </lineage>
</organism>
<comment type="caution">
    <text evidence="2">The sequence shown here is derived from an EMBL/GenBank/DDBJ whole genome shotgun (WGS) entry which is preliminary data.</text>
</comment>
<dbReference type="InterPro" id="IPR004218">
    <property type="entry name" value="GSHS_ATP-bd"/>
</dbReference>
<evidence type="ECO:0000259" key="1">
    <source>
        <dbReference type="Pfam" id="PF02955"/>
    </source>
</evidence>
<dbReference type="GO" id="GO:0004363">
    <property type="term" value="F:glutathione synthase activity"/>
    <property type="evidence" value="ECO:0007669"/>
    <property type="project" value="InterPro"/>
</dbReference>
<dbReference type="GO" id="GO:0005524">
    <property type="term" value="F:ATP binding"/>
    <property type="evidence" value="ECO:0007669"/>
    <property type="project" value="InterPro"/>
</dbReference>
<dbReference type="EMBL" id="WMET01000055">
    <property type="protein sequence ID" value="MYL22116.1"/>
    <property type="molecule type" value="Genomic_DNA"/>
</dbReference>
<dbReference type="SUPFAM" id="SSF56059">
    <property type="entry name" value="Glutathione synthetase ATP-binding domain-like"/>
    <property type="match status" value="1"/>
</dbReference>
<proteinExistence type="predicted"/>
<evidence type="ECO:0000313" key="2">
    <source>
        <dbReference type="EMBL" id="MYL22116.1"/>
    </source>
</evidence>
<reference evidence="2 3" key="1">
    <citation type="submission" date="2019-11" db="EMBL/GenBank/DDBJ databases">
        <title>Genome sequences of 17 halophilic strains isolated from different environments.</title>
        <authorList>
            <person name="Furrow R.E."/>
        </authorList>
    </citation>
    <scope>NUCLEOTIDE SEQUENCE [LARGE SCALE GENOMIC DNA]</scope>
    <source>
        <strain evidence="2 3">22511_23_Filter</strain>
    </source>
</reference>
<gene>
    <name evidence="2" type="ORF">GLW04_19840</name>
</gene>